<dbReference type="EMBL" id="UINC01037455">
    <property type="protein sequence ID" value="SVB32970.1"/>
    <property type="molecule type" value="Genomic_DNA"/>
</dbReference>
<accession>A0A382D3H7</accession>
<feature type="coiled-coil region" evidence="1">
    <location>
        <begin position="106"/>
        <end position="174"/>
    </location>
</feature>
<feature type="coiled-coil region" evidence="1">
    <location>
        <begin position="293"/>
        <end position="327"/>
    </location>
</feature>
<evidence type="ECO:0000256" key="1">
    <source>
        <dbReference type="SAM" id="Coils"/>
    </source>
</evidence>
<evidence type="ECO:0000313" key="2">
    <source>
        <dbReference type="EMBL" id="SVB32970.1"/>
    </source>
</evidence>
<feature type="non-terminal residue" evidence="2">
    <location>
        <position position="407"/>
    </location>
</feature>
<protein>
    <submittedName>
        <fullName evidence="2">Uncharacterized protein</fullName>
    </submittedName>
</protein>
<sequence>MRIRLIVIFFVMLAQVSFFSKAEASDEDYHIKILEALKRINIRLVRIETNKIASIKAVQASLLNQIMAIRTSVEQIQATGELNKSEMLAGIQGMKTKILDIESHLRNEVMREFDKQNRENKQYRTQLKNSLATDMEGLSKANQQQFNVFSETNNTQLQQVVNALEEQNKTLLQTQALLKTDLIPALDTQSEETRQALLTELSQARAVQKNFLESNHKQTLASLTTIQEKNKALIGVLKKIIVVNETTNQNIDQTKEMVGVLRAHLDKGLMEVKSSQAEVKSNQTTAASQLETVVSLSNQIKKQSAQMKNIEQSLVRASTESVQMEKRINEAINLVANSAQAQADLSSEKLSRLVDILKSFAVEQGKIDQALKAFSVDQGKVDQILQGQKKLDVTQKKMTEALKDLRN</sequence>
<proteinExistence type="predicted"/>
<name>A0A382D3H7_9ZZZZ</name>
<reference evidence="2" key="1">
    <citation type="submission" date="2018-05" db="EMBL/GenBank/DDBJ databases">
        <authorList>
            <person name="Lanie J.A."/>
            <person name="Ng W.-L."/>
            <person name="Kazmierczak K.M."/>
            <person name="Andrzejewski T.M."/>
            <person name="Davidsen T.M."/>
            <person name="Wayne K.J."/>
            <person name="Tettelin H."/>
            <person name="Glass J.I."/>
            <person name="Rusch D."/>
            <person name="Podicherti R."/>
            <person name="Tsui H.-C.T."/>
            <person name="Winkler M.E."/>
        </authorList>
    </citation>
    <scope>NUCLEOTIDE SEQUENCE</scope>
</reference>
<dbReference type="AlphaFoldDB" id="A0A382D3H7"/>
<gene>
    <name evidence="2" type="ORF">METZ01_LOCUS185824</name>
</gene>
<keyword evidence="1" id="KW-0175">Coiled coil</keyword>
<organism evidence="2">
    <name type="scientific">marine metagenome</name>
    <dbReference type="NCBI Taxonomy" id="408172"/>
    <lineage>
        <taxon>unclassified sequences</taxon>
        <taxon>metagenomes</taxon>
        <taxon>ecological metagenomes</taxon>
    </lineage>
</organism>